<reference evidence="1" key="1">
    <citation type="journal article" date="2021" name="IMA Fungus">
        <title>Genomic characterization of three marine fungi, including Emericellopsis atlantica sp. nov. with signatures of a generalist lifestyle and marine biomass degradation.</title>
        <authorList>
            <person name="Hagestad O.C."/>
            <person name="Hou L."/>
            <person name="Andersen J.H."/>
            <person name="Hansen E.H."/>
            <person name="Altermark B."/>
            <person name="Li C."/>
            <person name="Kuhnert E."/>
            <person name="Cox R.J."/>
            <person name="Crous P.W."/>
            <person name="Spatafora J.W."/>
            <person name="Lail K."/>
            <person name="Amirebrahimi M."/>
            <person name="Lipzen A."/>
            <person name="Pangilinan J."/>
            <person name="Andreopoulos W."/>
            <person name="Hayes R.D."/>
            <person name="Ng V."/>
            <person name="Grigoriev I.V."/>
            <person name="Jackson S.A."/>
            <person name="Sutton T.D.S."/>
            <person name="Dobson A.D.W."/>
            <person name="Rama T."/>
        </authorList>
    </citation>
    <scope>NUCLEOTIDE SEQUENCE</scope>
    <source>
        <strain evidence="1">TS7</strain>
    </source>
</reference>
<sequence length="242" mass="27908">MAGEKIVLIPWDASSDEQYQRSMYDQRIACGWRADELPEWKEKQIKGIKFLYWAVIRDDFPDKEKLLQRHVQKYPTESKPIIDTASAVGSTAREPSEEPFIPIGHIALEQCPDLDQKFGHPSSTLWVKSLYISWILQDAGFGRSAMAQTERIAAEAPHFATNLALDTMLGSYQTSETHLARLYDRRGIVRPKVLRSTESWYARQGWVLVPMPEPEFYPWHADDVEKNVQLPVIMMKKDITRS</sequence>
<proteinExistence type="predicted"/>
<evidence type="ECO:0000313" key="1">
    <source>
        <dbReference type="EMBL" id="KAG9259064.1"/>
    </source>
</evidence>
<gene>
    <name evidence="1" type="ORF">F5Z01DRAFT_642202</name>
</gene>
<dbReference type="AlphaFoldDB" id="A0A9P8CTE3"/>
<keyword evidence="2" id="KW-1185">Reference proteome</keyword>
<comment type="caution">
    <text evidence="1">The sequence shown here is derived from an EMBL/GenBank/DDBJ whole genome shotgun (WGS) entry which is preliminary data.</text>
</comment>
<accession>A0A9P8CTE3</accession>
<dbReference type="OrthoDB" id="2326446at2759"/>
<protein>
    <submittedName>
        <fullName evidence="1">Uncharacterized protein</fullName>
    </submittedName>
</protein>
<name>A0A9P8CTE3_9HYPO</name>
<dbReference type="GeneID" id="70293524"/>
<organism evidence="1 2">
    <name type="scientific">Emericellopsis atlantica</name>
    <dbReference type="NCBI Taxonomy" id="2614577"/>
    <lineage>
        <taxon>Eukaryota</taxon>
        <taxon>Fungi</taxon>
        <taxon>Dikarya</taxon>
        <taxon>Ascomycota</taxon>
        <taxon>Pezizomycotina</taxon>
        <taxon>Sordariomycetes</taxon>
        <taxon>Hypocreomycetidae</taxon>
        <taxon>Hypocreales</taxon>
        <taxon>Bionectriaceae</taxon>
        <taxon>Emericellopsis</taxon>
    </lineage>
</organism>
<dbReference type="RefSeq" id="XP_046122988.1">
    <property type="nucleotide sequence ID" value="XM_046262621.1"/>
</dbReference>
<dbReference type="Proteomes" id="UP000887229">
    <property type="component" value="Unassembled WGS sequence"/>
</dbReference>
<dbReference type="EMBL" id="MU251242">
    <property type="protein sequence ID" value="KAG9259064.1"/>
    <property type="molecule type" value="Genomic_DNA"/>
</dbReference>
<evidence type="ECO:0000313" key="2">
    <source>
        <dbReference type="Proteomes" id="UP000887229"/>
    </source>
</evidence>